<dbReference type="SUPFAM" id="SSF53067">
    <property type="entry name" value="Actin-like ATPase domain"/>
    <property type="match status" value="2"/>
</dbReference>
<evidence type="ECO:0000256" key="1">
    <source>
        <dbReference type="ARBA" id="ARBA00004496"/>
    </source>
</evidence>
<dbReference type="Gene3D" id="3.90.640.10">
    <property type="entry name" value="Actin, Chain A, domain 4"/>
    <property type="match status" value="1"/>
</dbReference>
<dbReference type="AlphaFoldDB" id="A0A485L6Z6"/>
<sequence>MVVYAVDVGGATLKHGAVSAATYSVSPNYVRMNAKQHAVQIRRPIERGYVVNWTLQGDLWQDHLSVNQDTTLVVTSPLFTPEKLRNMQDEVVFEEFQMAAYTSVPPQAMVPHASSSNHGVSFPYCVVVDVGFSATQIVPLVHGHVVLAGVRRLNVGGKLLTNYLKECVSLRQWNMMDAFEVVNEVKEAVCRCSLDFHTDMQHYANHETASVQWALPDFVHAHRGALDPISPPAPDAQILRLGVETIAIPEVLFHPSDIGLDQAGLAAGIVDAISACDVHLHGLLFQHIVVTGGTSKLPAFVDRLRADLRPLVPDEYAVLITLVDDPIGAAWRGCQRYASTPDCAARVVTKAEYLEHGSTLCRDRFLG</sequence>
<organism evidence="6 7">
    <name type="scientific">Aphanomyces stellatus</name>
    <dbReference type="NCBI Taxonomy" id="120398"/>
    <lineage>
        <taxon>Eukaryota</taxon>
        <taxon>Sar</taxon>
        <taxon>Stramenopiles</taxon>
        <taxon>Oomycota</taxon>
        <taxon>Saprolegniomycetes</taxon>
        <taxon>Saprolegniales</taxon>
        <taxon>Verrucalvaceae</taxon>
        <taxon>Aphanomyces</taxon>
    </lineage>
</organism>
<reference evidence="6 7" key="1">
    <citation type="submission" date="2019-03" db="EMBL/GenBank/DDBJ databases">
        <authorList>
            <person name="Gaulin E."/>
            <person name="Dumas B."/>
        </authorList>
    </citation>
    <scope>NUCLEOTIDE SEQUENCE [LARGE SCALE GENOMIC DNA]</scope>
    <source>
        <strain evidence="6">CBS 568.67</strain>
    </source>
</reference>
<evidence type="ECO:0000256" key="3">
    <source>
        <dbReference type="ARBA" id="ARBA00022490"/>
    </source>
</evidence>
<comment type="catalytic activity">
    <reaction evidence="4">
        <text>ATP + H2O = ADP + phosphate + H(+)</text>
        <dbReference type="Rhea" id="RHEA:13065"/>
        <dbReference type="ChEBI" id="CHEBI:15377"/>
        <dbReference type="ChEBI" id="CHEBI:15378"/>
        <dbReference type="ChEBI" id="CHEBI:30616"/>
        <dbReference type="ChEBI" id="CHEBI:43474"/>
        <dbReference type="ChEBI" id="CHEBI:456216"/>
    </reaction>
</comment>
<protein>
    <submittedName>
        <fullName evidence="6">Aste57867_16951 protein</fullName>
    </submittedName>
</protein>
<dbReference type="SMART" id="SM00268">
    <property type="entry name" value="ACTIN"/>
    <property type="match status" value="1"/>
</dbReference>
<dbReference type="Proteomes" id="UP000332933">
    <property type="component" value="Unassembled WGS sequence"/>
</dbReference>
<comment type="subcellular location">
    <subcellularLocation>
        <location evidence="1">Cytoplasm</location>
    </subcellularLocation>
</comment>
<keyword evidence="3" id="KW-0963">Cytoplasm</keyword>
<proteinExistence type="inferred from homology"/>
<evidence type="ECO:0000313" key="7">
    <source>
        <dbReference type="Proteomes" id="UP000332933"/>
    </source>
</evidence>
<dbReference type="FunFam" id="3.90.640.10:FF:000014">
    <property type="entry name" value="Putative actin-related protein 6"/>
    <property type="match status" value="1"/>
</dbReference>
<name>A0A485L6Z6_9STRA</name>
<accession>A0A485L6Z6</accession>
<evidence type="ECO:0000256" key="2">
    <source>
        <dbReference type="ARBA" id="ARBA00005665"/>
    </source>
</evidence>
<comment type="similarity">
    <text evidence="2">Belongs to the actin family. ARP6 subfamily.</text>
</comment>
<dbReference type="EMBL" id="VJMH01006004">
    <property type="protein sequence ID" value="KAF0691912.1"/>
    <property type="molecule type" value="Genomic_DNA"/>
</dbReference>
<dbReference type="CDD" id="cd10210">
    <property type="entry name" value="ASKHA_NBD_Arp6"/>
    <property type="match status" value="1"/>
</dbReference>
<evidence type="ECO:0000256" key="4">
    <source>
        <dbReference type="ARBA" id="ARBA00049360"/>
    </source>
</evidence>
<dbReference type="InterPro" id="IPR004000">
    <property type="entry name" value="Actin"/>
</dbReference>
<dbReference type="PANTHER" id="PTHR11937">
    <property type="entry name" value="ACTIN"/>
    <property type="match status" value="1"/>
</dbReference>
<dbReference type="GO" id="GO:0005737">
    <property type="term" value="C:cytoplasm"/>
    <property type="evidence" value="ECO:0007669"/>
    <property type="project" value="UniProtKB-SubCell"/>
</dbReference>
<dbReference type="GO" id="GO:0005634">
    <property type="term" value="C:nucleus"/>
    <property type="evidence" value="ECO:0007669"/>
    <property type="project" value="UniProtKB-ARBA"/>
</dbReference>
<dbReference type="Gene3D" id="2.30.36.70">
    <property type="entry name" value="Actin, Chain A, domain 2"/>
    <property type="match status" value="1"/>
</dbReference>
<dbReference type="Gene3D" id="3.30.420.40">
    <property type="match status" value="2"/>
</dbReference>
<dbReference type="OrthoDB" id="6220758at2759"/>
<evidence type="ECO:0000313" key="5">
    <source>
        <dbReference type="EMBL" id="KAF0691912.1"/>
    </source>
</evidence>
<evidence type="ECO:0000313" key="6">
    <source>
        <dbReference type="EMBL" id="VFT93713.1"/>
    </source>
</evidence>
<reference evidence="5" key="2">
    <citation type="submission" date="2019-06" db="EMBL/GenBank/DDBJ databases">
        <title>Genomics analysis of Aphanomyces spp. identifies a new class of oomycete effector associated with host adaptation.</title>
        <authorList>
            <person name="Gaulin E."/>
        </authorList>
    </citation>
    <scope>NUCLEOTIDE SEQUENCE</scope>
    <source>
        <strain evidence="5">CBS 578.67</strain>
    </source>
</reference>
<keyword evidence="7" id="KW-1185">Reference proteome</keyword>
<gene>
    <name evidence="6" type="primary">Aste57867_16951</name>
    <name evidence="5" type="ORF">As57867_016893</name>
    <name evidence="6" type="ORF">ASTE57867_16951</name>
</gene>
<dbReference type="InterPro" id="IPR043129">
    <property type="entry name" value="ATPase_NBD"/>
</dbReference>
<dbReference type="Pfam" id="PF00022">
    <property type="entry name" value="Actin"/>
    <property type="match status" value="1"/>
</dbReference>
<dbReference type="EMBL" id="CAADRA010006025">
    <property type="protein sequence ID" value="VFT93713.1"/>
    <property type="molecule type" value="Genomic_DNA"/>
</dbReference>